<gene>
    <name evidence="14" type="primary">20211806</name>
    <name evidence="13" type="ORF">HELRODRAFT_191089</name>
</gene>
<feature type="domain" description="BPTI/Kunitz inhibitor" evidence="11">
    <location>
        <begin position="770"/>
        <end position="820"/>
    </location>
</feature>
<keyword evidence="15" id="KW-1185">Reference proteome</keyword>
<dbReference type="PROSITE" id="PS00280">
    <property type="entry name" value="BPTI_KUNITZ_1"/>
    <property type="match status" value="6"/>
</dbReference>
<sequence>MVRCLRGSEVSNECEEYNKPLESVACNEHHCPTVCPVIKCYTKCQFGYYVNSKGCSTCQCIEINFIYNELPCETSQFGCCPDGVTPATGPNQCDYPTHIPSGQDPESCHYSQFGCCPDGITRAQGYYQEGCPYEEPHCQQTEHGMQCTHTTTRPHDVFYCNEAEYGCCPDGYNFALGPNFSGCPEVDCSKTYYGCCLDGMRVASGPNFEGCHLEPEGAYDPNRVTDSREPVTQEPFQINCQDTEYGCCMDGMTMATGPHYAGCPLQHRKKGVCFLPSEPGSCNDHVVKHYYDSQSGECKSFWYGGCGTNGNMFNSEEECKQECVLPEDIDVCHLPAVTGPCRGRFHKWYFDHNTNQCQQFQYGGCLGNDNRFETEEDCMSRCVEPATRVCSLAADQGPCTSVIQSWFFNQTTDQCERFYYGGCEGNLNRFSEKKKCEDACLAPKKESMNICSLPKDAGDCSSYMEKWYHDVADGVCKKFIYTGCRGSLNRFDSEFECMTSCNAKEPPRDVCLQQYDAGPCRDFTMKFFWSKEHQACSTFYYGGCGGNDNRFETVGECEAACSPHASTTEASRRTDSDHTAADDYMIPVSCRQPPEYGTCQRSLLRWHFDYATRTCNQFQYSSCGGNNNKYVSENACLRFCHPDYYHVRSGSRDVDTTEAGGDGEVLPPSKLDVCQQPQDVGPCDAWVLKWSFDHSKQICEAFWYGGCQGNDNKFDQEADCTARCMGATTVTEYVPYVPPVEKDYWTAEEGSKKEGETEVVVLPSEPVELCMQESSAGTCGDWEIKWYYNSSKQSCFQFWYGGCNGNENRFDDEESCVSRCAPFDASESDSYVVALGWPSHAEAGPNDDGNNTPLVLPDVHVDVCTLKEDMGTCDTYELFWYYDTTVGYCVNFYYGGCGGNGNRFQTKEECESRCLMTAPVPTHPEIVPIANHCYLSVEPGNCHNHQVRFFWDESNKQCRPFVYSGCDGNENNFETAEQCYSQCGVNVQTERRIAYARSTCFEPKDDTTVCGEYQMRFSFDLGSQACIGYYYGSCPNPVNSFITYEDCQAICLPELILEEAKVYPTGNVHVGHEQHVESHHSTDHVEGRIEGQEDNFVGYEEGGYGEDYRENMVVNPSYHEPVSVTEPTLAVDEPSVGENFIKYGDKNVTMYIKAVGGNGMRLGGLKVIECHLFYKAPPGRSFSYKFFKDGQPIYVSTDEDGPFRGGGFQISIQNIDESDVGIYHSEVELEPGVTLVSAKLALFLEHEKPYVHHEYEYEQTDTQMDIITPATSESTVDISIMESDDGVTAKCYGNLNYGALVWLELDNVKVDSAAVNMHGFAMIPIPEPETGNYKCVAFLENGQKIMSNEKFYESSLEVFATLISDHDYLHVNDKLHMQCDLESPNPYDENEASYKFKKYDPETGFLLSEHDTGKLKFFEIYSVTEADAGRFTCTVTYGNDGRVIVSNGLTITVKSNETTAKEQMGCLGDSTNADCQAVVLNNLCAVEYLRDLCCASCRQYNENGLLEDSKK</sequence>
<dbReference type="GeneID" id="20211806"/>
<feature type="domain" description="BPTI/Kunitz inhibitor" evidence="11">
    <location>
        <begin position="451"/>
        <end position="501"/>
    </location>
</feature>
<reference evidence="13 15" key="2">
    <citation type="journal article" date="2013" name="Nature">
        <title>Insights into bilaterian evolution from three spiralian genomes.</title>
        <authorList>
            <person name="Simakov O."/>
            <person name="Marletaz F."/>
            <person name="Cho S.J."/>
            <person name="Edsinger-Gonzales E."/>
            <person name="Havlak P."/>
            <person name="Hellsten U."/>
            <person name="Kuo D.H."/>
            <person name="Larsson T."/>
            <person name="Lv J."/>
            <person name="Arendt D."/>
            <person name="Savage R."/>
            <person name="Osoegawa K."/>
            <person name="de Jong P."/>
            <person name="Grimwood J."/>
            <person name="Chapman J.A."/>
            <person name="Shapiro H."/>
            <person name="Aerts A."/>
            <person name="Otillar R.P."/>
            <person name="Terry A.Y."/>
            <person name="Boore J.L."/>
            <person name="Grigoriev I.V."/>
            <person name="Lindberg D.R."/>
            <person name="Seaver E.C."/>
            <person name="Weisblat D.A."/>
            <person name="Putnam N.H."/>
            <person name="Rokhsar D.S."/>
        </authorList>
    </citation>
    <scope>NUCLEOTIDE SEQUENCE</scope>
</reference>
<organism evidence="14 15">
    <name type="scientific">Helobdella robusta</name>
    <name type="common">Californian leech</name>
    <dbReference type="NCBI Taxonomy" id="6412"/>
    <lineage>
        <taxon>Eukaryota</taxon>
        <taxon>Metazoa</taxon>
        <taxon>Spiralia</taxon>
        <taxon>Lophotrochozoa</taxon>
        <taxon>Annelida</taxon>
        <taxon>Clitellata</taxon>
        <taxon>Hirudinea</taxon>
        <taxon>Rhynchobdellida</taxon>
        <taxon>Glossiphoniidae</taxon>
        <taxon>Helobdella</taxon>
    </lineage>
</organism>
<name>T1FSK9_HELRO</name>
<dbReference type="CDD" id="cd22631">
    <property type="entry name" value="Kunitz_collagen_alpha6_VI-like"/>
    <property type="match status" value="1"/>
</dbReference>
<dbReference type="RefSeq" id="XP_009014579.1">
    <property type="nucleotide sequence ID" value="XM_009016331.1"/>
</dbReference>
<dbReference type="eggNOG" id="KOG4597">
    <property type="taxonomic scope" value="Eukaryota"/>
</dbReference>
<dbReference type="CDD" id="cd22637">
    <property type="entry name" value="Kunitz_papilin_mig6-like"/>
    <property type="match status" value="2"/>
</dbReference>
<dbReference type="CDD" id="cd22639">
    <property type="entry name" value="Kunitz_papilin_lacunin-like"/>
    <property type="match status" value="1"/>
</dbReference>
<dbReference type="FunFam" id="4.10.410.10:FF:000020">
    <property type="entry name" value="Collagen, type VI, alpha 3"/>
    <property type="match status" value="6"/>
</dbReference>
<evidence type="ECO:0000256" key="4">
    <source>
        <dbReference type="ARBA" id="ARBA00022530"/>
    </source>
</evidence>
<accession>T1FSK9</accession>
<evidence type="ECO:0000256" key="6">
    <source>
        <dbReference type="ARBA" id="ARBA00022729"/>
    </source>
</evidence>
<dbReference type="EnsemblMetazoa" id="HelroT191089">
    <property type="protein sequence ID" value="HelroP191089"/>
    <property type="gene ID" value="HelroG191089"/>
</dbReference>
<dbReference type="Gene3D" id="4.10.410.10">
    <property type="entry name" value="Pancreatic trypsin inhibitor Kunitz domain"/>
    <property type="match status" value="11"/>
</dbReference>
<feature type="domain" description="BPTI/Kunitz inhibitor" evidence="11">
    <location>
        <begin position="864"/>
        <end position="914"/>
    </location>
</feature>
<dbReference type="EMBL" id="AMQM01003580">
    <property type="status" value="NOT_ANNOTATED_CDS"/>
    <property type="molecule type" value="Genomic_DNA"/>
</dbReference>
<reference evidence="14" key="3">
    <citation type="submission" date="2015-06" db="UniProtKB">
        <authorList>
            <consortium name="EnsemblMetazoa"/>
        </authorList>
    </citation>
    <scope>IDENTIFICATION</scope>
</reference>
<evidence type="ECO:0000259" key="11">
    <source>
        <dbReference type="PROSITE" id="PS50279"/>
    </source>
</evidence>
<evidence type="ECO:0000256" key="7">
    <source>
        <dbReference type="ARBA" id="ARBA00022900"/>
    </source>
</evidence>
<evidence type="ECO:0000256" key="8">
    <source>
        <dbReference type="ARBA" id="ARBA00022974"/>
    </source>
</evidence>
<keyword evidence="5" id="KW-0646">Protease inhibitor</keyword>
<feature type="domain" description="BPTI/Kunitz inhibitor" evidence="11">
    <location>
        <begin position="933"/>
        <end position="983"/>
    </location>
</feature>
<dbReference type="HOGENOM" id="CLU_248187_0_0_1"/>
<dbReference type="SUPFAM" id="SSF48726">
    <property type="entry name" value="Immunoglobulin"/>
    <property type="match status" value="1"/>
</dbReference>
<feature type="domain" description="BPTI/Kunitz inhibitor" evidence="11">
    <location>
        <begin position="674"/>
        <end position="724"/>
    </location>
</feature>
<dbReference type="STRING" id="6412.T1FSK9"/>
<evidence type="ECO:0000313" key="14">
    <source>
        <dbReference type="EnsemblMetazoa" id="HelroP191089"/>
    </source>
</evidence>
<dbReference type="InterPro" id="IPR036179">
    <property type="entry name" value="Ig-like_dom_sf"/>
</dbReference>
<keyword evidence="4" id="KW-0272">Extracellular matrix</keyword>
<reference evidence="15" key="1">
    <citation type="submission" date="2012-12" db="EMBL/GenBank/DDBJ databases">
        <authorList>
            <person name="Hellsten U."/>
            <person name="Grimwood J."/>
            <person name="Chapman J.A."/>
            <person name="Shapiro H."/>
            <person name="Aerts A."/>
            <person name="Otillar R.P."/>
            <person name="Terry A.Y."/>
            <person name="Boore J.L."/>
            <person name="Simakov O."/>
            <person name="Marletaz F."/>
            <person name="Cho S.-J."/>
            <person name="Edsinger-Gonzales E."/>
            <person name="Havlak P."/>
            <person name="Kuo D.-H."/>
            <person name="Larsson T."/>
            <person name="Lv J."/>
            <person name="Arendt D."/>
            <person name="Savage R."/>
            <person name="Osoegawa K."/>
            <person name="de Jong P."/>
            <person name="Lindberg D.R."/>
            <person name="Seaver E.C."/>
            <person name="Weisblat D.A."/>
            <person name="Putnam N.H."/>
            <person name="Grigoriev I.V."/>
            <person name="Rokhsar D.S."/>
        </authorList>
    </citation>
    <scope>NUCLEOTIDE SEQUENCE</scope>
</reference>
<dbReference type="CTD" id="20211806"/>
<dbReference type="SMART" id="SM00131">
    <property type="entry name" value="KU"/>
    <property type="match status" value="11"/>
</dbReference>
<feature type="domain" description="BPTI/Kunitz inhibitor" evidence="11">
    <location>
        <begin position="590"/>
        <end position="640"/>
    </location>
</feature>
<protein>
    <recommendedName>
        <fullName evidence="16">Papilin</fullName>
    </recommendedName>
</protein>
<dbReference type="GO" id="GO:0004867">
    <property type="term" value="F:serine-type endopeptidase inhibitor activity"/>
    <property type="evidence" value="ECO:0000318"/>
    <property type="project" value="GO_Central"/>
</dbReference>
<keyword evidence="7" id="KW-0722">Serine protease inhibitor</keyword>
<dbReference type="InterPro" id="IPR011061">
    <property type="entry name" value="Hirudin/antistatin"/>
</dbReference>
<dbReference type="FunFam" id="4.10.410.10:FF:000017">
    <property type="entry name" value="papilin isoform X2"/>
    <property type="match status" value="1"/>
</dbReference>
<keyword evidence="10" id="KW-0325">Glycoprotein</keyword>
<feature type="domain" description="PLAC" evidence="12">
    <location>
        <begin position="1462"/>
        <end position="1501"/>
    </location>
</feature>
<dbReference type="FunFam" id="4.10.410.10:FF:000004">
    <property type="entry name" value="Tissue factor pathway inhibitor"/>
    <property type="match status" value="1"/>
</dbReference>
<dbReference type="SUPFAM" id="SSF57362">
    <property type="entry name" value="BPTI-like"/>
    <property type="match status" value="11"/>
</dbReference>
<dbReference type="InterPro" id="IPR050098">
    <property type="entry name" value="TFPI/VKTCI-like"/>
</dbReference>
<evidence type="ECO:0000256" key="3">
    <source>
        <dbReference type="ARBA" id="ARBA00022525"/>
    </source>
</evidence>
<evidence type="ECO:0000256" key="9">
    <source>
        <dbReference type="ARBA" id="ARBA00023157"/>
    </source>
</evidence>
<dbReference type="EMBL" id="KB096222">
    <property type="protein sequence ID" value="ESO07201.1"/>
    <property type="molecule type" value="Genomic_DNA"/>
</dbReference>
<dbReference type="FunFam" id="4.10.410.10:FF:000002">
    <property type="entry name" value="WAP, follistatin/kazal, immunoglobulin, kunitz and netrin domain-containing 2"/>
    <property type="match status" value="1"/>
</dbReference>
<dbReference type="InterPro" id="IPR013783">
    <property type="entry name" value="Ig-like_fold"/>
</dbReference>
<evidence type="ECO:0000256" key="10">
    <source>
        <dbReference type="ARBA" id="ARBA00023180"/>
    </source>
</evidence>
<dbReference type="InterPro" id="IPR036880">
    <property type="entry name" value="Kunitz_BPTI_sf"/>
</dbReference>
<evidence type="ECO:0000256" key="1">
    <source>
        <dbReference type="ARBA" id="ARBA00004498"/>
    </source>
</evidence>
<dbReference type="PANTHER" id="PTHR10083:SF381">
    <property type="entry name" value="BPTI_KUNITZ INHIBITOR DOMAIN-CONTAINING PROTEIN"/>
    <property type="match status" value="1"/>
</dbReference>
<evidence type="ECO:0000256" key="5">
    <source>
        <dbReference type="ARBA" id="ARBA00022690"/>
    </source>
</evidence>
<dbReference type="PRINTS" id="PR00759">
    <property type="entry name" value="BASICPTASE"/>
</dbReference>
<dbReference type="InParanoid" id="T1FSK9"/>
<dbReference type="EMBL" id="AMQM01003579">
    <property type="status" value="NOT_ANNOTATED_CDS"/>
    <property type="molecule type" value="Genomic_DNA"/>
</dbReference>
<feature type="domain" description="BPTI/Kunitz inhibitor" evidence="11">
    <location>
        <begin position="511"/>
        <end position="561"/>
    </location>
</feature>
<dbReference type="CDD" id="cd00109">
    <property type="entry name" value="Kunitz-type"/>
    <property type="match status" value="5"/>
</dbReference>
<evidence type="ECO:0000259" key="12">
    <source>
        <dbReference type="PROSITE" id="PS50900"/>
    </source>
</evidence>
<dbReference type="InterPro" id="IPR020901">
    <property type="entry name" value="Prtase_inh_Kunz-CS"/>
</dbReference>
<dbReference type="Gene3D" id="2.10.22.10">
    <property type="entry name" value="Antistasin, domain 1"/>
    <property type="match status" value="1"/>
</dbReference>
<feature type="domain" description="BPTI/Kunitz inhibitor" evidence="11">
    <location>
        <begin position="332"/>
        <end position="382"/>
    </location>
</feature>
<feature type="domain" description="BPTI/Kunitz inhibitor" evidence="11">
    <location>
        <begin position="273"/>
        <end position="323"/>
    </location>
</feature>
<dbReference type="PANTHER" id="PTHR10083">
    <property type="entry name" value="KUNITZ-TYPE PROTEASE INHIBITOR-RELATED"/>
    <property type="match status" value="1"/>
</dbReference>
<feature type="domain" description="BPTI/Kunitz inhibitor" evidence="11">
    <location>
        <begin position="1000"/>
        <end position="1051"/>
    </location>
</feature>
<dbReference type="Proteomes" id="UP000015101">
    <property type="component" value="Unassembled WGS sequence"/>
</dbReference>
<keyword evidence="9" id="KW-1015">Disulfide bond</keyword>
<evidence type="ECO:0000313" key="13">
    <source>
        <dbReference type="EMBL" id="ESO07201.1"/>
    </source>
</evidence>
<feature type="domain" description="BPTI/Kunitz inhibitor" evidence="11">
    <location>
        <begin position="390"/>
        <end position="440"/>
    </location>
</feature>
<evidence type="ECO:0008006" key="16">
    <source>
        <dbReference type="Google" id="ProtNLM"/>
    </source>
</evidence>
<dbReference type="Pfam" id="PF00014">
    <property type="entry name" value="Kunitz_BPTI"/>
    <property type="match status" value="11"/>
</dbReference>
<evidence type="ECO:0000313" key="15">
    <source>
        <dbReference type="Proteomes" id="UP000015101"/>
    </source>
</evidence>
<dbReference type="Gene3D" id="2.60.40.10">
    <property type="entry name" value="Immunoglobulins"/>
    <property type="match status" value="1"/>
</dbReference>
<dbReference type="InterPro" id="IPR010909">
    <property type="entry name" value="PLAC"/>
</dbReference>
<dbReference type="GO" id="GO:0005615">
    <property type="term" value="C:extracellular space"/>
    <property type="evidence" value="ECO:0000318"/>
    <property type="project" value="GO_Central"/>
</dbReference>
<dbReference type="SUPFAM" id="SSF57262">
    <property type="entry name" value="Leech antihemostatic proteins"/>
    <property type="match status" value="1"/>
</dbReference>
<dbReference type="SMART" id="SM00409">
    <property type="entry name" value="IG"/>
    <property type="match status" value="1"/>
</dbReference>
<keyword evidence="8" id="KW-0654">Proteoglycan</keyword>
<dbReference type="PROSITE" id="PS50900">
    <property type="entry name" value="PLAC"/>
    <property type="match status" value="1"/>
</dbReference>
<evidence type="ECO:0000256" key="2">
    <source>
        <dbReference type="ARBA" id="ARBA00008768"/>
    </source>
</evidence>
<comment type="subcellular location">
    <subcellularLocation>
        <location evidence="1">Secreted</location>
        <location evidence="1">Extracellular space</location>
        <location evidence="1">Extracellular matrix</location>
    </subcellularLocation>
</comment>
<dbReference type="InterPro" id="IPR004094">
    <property type="entry name" value="Antistasin-like"/>
</dbReference>
<comment type="similarity">
    <text evidence="2">Belongs to the protease inhibitor I15 (antistasin) family.</text>
</comment>
<dbReference type="InterPro" id="IPR002223">
    <property type="entry name" value="Kunitz_BPTI"/>
</dbReference>
<dbReference type="OrthoDB" id="5950222at2759"/>
<dbReference type="Pfam" id="PF02822">
    <property type="entry name" value="Antistasin"/>
    <property type="match status" value="1"/>
</dbReference>
<proteinExistence type="inferred from homology"/>
<dbReference type="KEGG" id="hro:HELRODRAFT_191089"/>
<dbReference type="InterPro" id="IPR003599">
    <property type="entry name" value="Ig_sub"/>
</dbReference>
<keyword evidence="6" id="KW-0732">Signal</keyword>
<keyword evidence="3" id="KW-0964">Secreted</keyword>
<dbReference type="PROSITE" id="PS50279">
    <property type="entry name" value="BPTI_KUNITZ_2"/>
    <property type="match status" value="11"/>
</dbReference>